<comment type="cofactor">
    <cofactor evidence="1 2">
        <name>Zn(2+)</name>
        <dbReference type="ChEBI" id="CHEBI:29105"/>
    </cofactor>
    <text evidence="1 2">Binds 1 zinc ion per subunit.</text>
</comment>
<feature type="binding site" evidence="1">
    <location>
        <position position="96"/>
    </location>
    <ligand>
        <name>Zn(2+)</name>
        <dbReference type="ChEBI" id="CHEBI:29105"/>
        <note>catalytic</note>
    </ligand>
</feature>
<keyword evidence="1 2" id="KW-0645">Protease</keyword>
<keyword evidence="1 2" id="KW-0482">Metalloprotease</keyword>
<dbReference type="InterPro" id="IPR001506">
    <property type="entry name" value="Peptidase_M12A"/>
</dbReference>
<dbReference type="GO" id="GO:0004222">
    <property type="term" value="F:metalloendopeptidase activity"/>
    <property type="evidence" value="ECO:0007669"/>
    <property type="project" value="UniProtKB-UniRule"/>
</dbReference>
<keyword evidence="1 2" id="KW-0479">Metal-binding</keyword>
<dbReference type="AlphaFoldDB" id="A0A8C4NN15"/>
<accession>A0A8C4NN15</accession>
<reference evidence="4" key="1">
    <citation type="submission" date="2025-05" db="UniProtKB">
        <authorList>
            <consortium name="Ensembl"/>
        </authorList>
    </citation>
    <scope>IDENTIFICATION</scope>
</reference>
<feature type="binding site" evidence="1">
    <location>
        <position position="90"/>
    </location>
    <ligand>
        <name>Zn(2+)</name>
        <dbReference type="ChEBI" id="CHEBI:29105"/>
        <note>catalytic</note>
    </ligand>
</feature>
<evidence type="ECO:0000256" key="2">
    <source>
        <dbReference type="RuleBase" id="RU361183"/>
    </source>
</evidence>
<dbReference type="SUPFAM" id="SSF55486">
    <property type="entry name" value="Metalloproteases ('zincins'), catalytic domain"/>
    <property type="match status" value="1"/>
</dbReference>
<evidence type="ECO:0000313" key="4">
    <source>
        <dbReference type="Ensembl" id="ENSEBUP00000006486.1"/>
    </source>
</evidence>
<dbReference type="Gene3D" id="3.40.390.10">
    <property type="entry name" value="Collagenase (Catalytic Domain)"/>
    <property type="match status" value="1"/>
</dbReference>
<proteinExistence type="predicted"/>
<dbReference type="PANTHER" id="PTHR10127">
    <property type="entry name" value="DISCOIDIN, CUB, EGF, LAMININ , AND ZINC METALLOPROTEASE DOMAIN CONTAINING"/>
    <property type="match status" value="1"/>
</dbReference>
<keyword evidence="5" id="KW-1185">Reference proteome</keyword>
<dbReference type="InterPro" id="IPR024079">
    <property type="entry name" value="MetalloPept_cat_dom_sf"/>
</dbReference>
<dbReference type="EC" id="3.4.24.-" evidence="2"/>
<evidence type="ECO:0000313" key="5">
    <source>
        <dbReference type="Proteomes" id="UP000694388"/>
    </source>
</evidence>
<feature type="domain" description="Peptidase M12A" evidence="3">
    <location>
        <begin position="1"/>
        <end position="125"/>
    </location>
</feature>
<dbReference type="Proteomes" id="UP000694388">
    <property type="component" value="Unplaced"/>
</dbReference>
<name>A0A8C4NN15_EPTBU</name>
<dbReference type="SMART" id="SM00235">
    <property type="entry name" value="ZnMc"/>
    <property type="match status" value="1"/>
</dbReference>
<feature type="active site" evidence="1">
    <location>
        <position position="87"/>
    </location>
</feature>
<organism evidence="4 5">
    <name type="scientific">Eptatretus burgeri</name>
    <name type="common">Inshore hagfish</name>
    <dbReference type="NCBI Taxonomy" id="7764"/>
    <lineage>
        <taxon>Eukaryota</taxon>
        <taxon>Metazoa</taxon>
        <taxon>Chordata</taxon>
        <taxon>Craniata</taxon>
        <taxon>Vertebrata</taxon>
        <taxon>Cyclostomata</taxon>
        <taxon>Myxini</taxon>
        <taxon>Myxiniformes</taxon>
        <taxon>Myxinidae</taxon>
        <taxon>Eptatretinae</taxon>
        <taxon>Eptatretus</taxon>
    </lineage>
</organism>
<dbReference type="Ensembl" id="ENSEBUT00000006933.1">
    <property type="protein sequence ID" value="ENSEBUP00000006477.1"/>
    <property type="gene ID" value="ENSEBUG00000004286.1"/>
</dbReference>
<dbReference type="GO" id="GO:0006508">
    <property type="term" value="P:proteolysis"/>
    <property type="evidence" value="ECO:0007669"/>
    <property type="project" value="UniProtKB-KW"/>
</dbReference>
<keyword evidence="1 2" id="KW-0378">Hydrolase</keyword>
<dbReference type="PRINTS" id="PR00480">
    <property type="entry name" value="ASTACIN"/>
</dbReference>
<dbReference type="GO" id="GO:0008270">
    <property type="term" value="F:zinc ion binding"/>
    <property type="evidence" value="ECO:0007669"/>
    <property type="project" value="UniProtKB-UniRule"/>
</dbReference>
<dbReference type="Pfam" id="PF01400">
    <property type="entry name" value="Astacin"/>
    <property type="match status" value="1"/>
</dbReference>
<keyword evidence="1 2" id="KW-0862">Zinc</keyword>
<evidence type="ECO:0000256" key="1">
    <source>
        <dbReference type="PROSITE-ProRule" id="PRU01211"/>
    </source>
</evidence>
<evidence type="ECO:0000259" key="3">
    <source>
        <dbReference type="PROSITE" id="PS51864"/>
    </source>
</evidence>
<dbReference type="InterPro" id="IPR006026">
    <property type="entry name" value="Peptidase_Metallo"/>
</dbReference>
<feature type="binding site" evidence="1">
    <location>
        <position position="86"/>
    </location>
    <ligand>
        <name>Zn(2+)</name>
        <dbReference type="ChEBI" id="CHEBI:29105"/>
        <note>catalytic</note>
    </ligand>
</feature>
<dbReference type="PROSITE" id="PS51864">
    <property type="entry name" value="ASTACIN"/>
    <property type="match status" value="1"/>
</dbReference>
<dbReference type="OMA" id="VEHEINH"/>
<dbReference type="GeneTree" id="ENSGT00940000154856"/>
<protein>
    <recommendedName>
        <fullName evidence="2">Metalloendopeptidase</fullName>
        <ecNumber evidence="2">3.4.24.-</ecNumber>
    </recommendedName>
</protein>
<sequence length="125" mass="14179">MAGDGKIYVPYMVSSAFGVKDFTSIQEAVNEFTGKTCVRFIPRTDEKDFINIQALGESWSFMGRRGGAQCLSLSEPGAVQKGTVLHEFMHVLGFHHEHCRPDRDQHIQVLQNNIQEGERRRGVWL</sequence>
<comment type="caution">
    <text evidence="1">Lacks conserved residue(s) required for the propagation of feature annotation.</text>
</comment>
<dbReference type="PANTHER" id="PTHR10127:SF850">
    <property type="entry name" value="METALLOENDOPEPTIDASE"/>
    <property type="match status" value="1"/>
</dbReference>
<dbReference type="Ensembl" id="ENSEBUT00000006942.1">
    <property type="protein sequence ID" value="ENSEBUP00000006486.1"/>
    <property type="gene ID" value="ENSEBUG00000004286.1"/>
</dbReference>